<sequence length="531" mass="57189">MLRLAQRGAPTVPKLTAVAVVPSLRVCVCLCAALSSSGNTPAGASADRTVREQGDWVAKIDTADLKRHCSVLAADSFEGRAAGTRGGQAAAAYLIAEFRKLKLEPAGEDKDYRQPFGLNYANILARIPGSDPILRDELIVLGAHYDHVGYGNSQNSFGPLGQVHNGADDNASGTAVVLEIAQALMSRGAPPRRSILLALWDAEEAGLLGSEHWVKQDPSRRAQVKLAINLDMVGRMQHDRVMVMGWRSAAGLRQLLAEHNGAYSLAFQFEPRVTADSDHYSFYAGQIPVLHFDTGKHPDYHRPTDDVEKLNWDGLQRLGHTIARLVAAAADAPSLPRFRLESWREGPAPTYDPQLRKAPPVRLGVSWNPQELAKGNVEVLDVAAQSPAAQAGLRKGDRLVQFAGWKEGTFADLRAAITTAPAHVAIAWRRPGSDELLTATVALQGEPVRCGLVVAADPALPQTLTITHVVDSSPADLAGLQPGDNLLQWGDAAVGSAEELARRVQSDVGPVRLLVEREGRLTVKRLDLPPR</sequence>
<dbReference type="EMBL" id="DSVQ01000012">
    <property type="protein sequence ID" value="HGT39003.1"/>
    <property type="molecule type" value="Genomic_DNA"/>
</dbReference>
<dbReference type="SMART" id="SM00228">
    <property type="entry name" value="PDZ"/>
    <property type="match status" value="2"/>
</dbReference>
<feature type="domain" description="PDZ" evidence="1">
    <location>
        <begin position="361"/>
        <end position="432"/>
    </location>
</feature>
<dbReference type="Gene3D" id="2.30.42.10">
    <property type="match status" value="2"/>
</dbReference>
<dbReference type="Gene3D" id="3.40.630.10">
    <property type="entry name" value="Zn peptidases"/>
    <property type="match status" value="1"/>
</dbReference>
<dbReference type="Pfam" id="PF04389">
    <property type="entry name" value="Peptidase_M28"/>
    <property type="match status" value="1"/>
</dbReference>
<dbReference type="AlphaFoldDB" id="A0A7C4QNM9"/>
<keyword evidence="2" id="KW-0378">Hydrolase</keyword>
<evidence type="ECO:0000313" key="2">
    <source>
        <dbReference type="EMBL" id="HGT39003.1"/>
    </source>
</evidence>
<feature type="domain" description="PDZ" evidence="1">
    <location>
        <begin position="448"/>
        <end position="519"/>
    </location>
</feature>
<dbReference type="PANTHER" id="PTHR12147:SF26">
    <property type="entry name" value="PEPTIDASE M28 DOMAIN-CONTAINING PROTEIN"/>
    <property type="match status" value="1"/>
</dbReference>
<name>A0A7C4QNM9_9PLAN</name>
<dbReference type="PANTHER" id="PTHR12147">
    <property type="entry name" value="METALLOPEPTIDASE M28 FAMILY MEMBER"/>
    <property type="match status" value="1"/>
</dbReference>
<dbReference type="GO" id="GO:0008235">
    <property type="term" value="F:metalloexopeptidase activity"/>
    <property type="evidence" value="ECO:0007669"/>
    <property type="project" value="InterPro"/>
</dbReference>
<dbReference type="GO" id="GO:0006508">
    <property type="term" value="P:proteolysis"/>
    <property type="evidence" value="ECO:0007669"/>
    <property type="project" value="InterPro"/>
</dbReference>
<reference evidence="2" key="1">
    <citation type="journal article" date="2020" name="mSystems">
        <title>Genome- and Community-Level Interaction Insights into Carbon Utilization and Element Cycling Functions of Hydrothermarchaeota in Hydrothermal Sediment.</title>
        <authorList>
            <person name="Zhou Z."/>
            <person name="Liu Y."/>
            <person name="Xu W."/>
            <person name="Pan J."/>
            <person name="Luo Z.H."/>
            <person name="Li M."/>
        </authorList>
    </citation>
    <scope>NUCLEOTIDE SEQUENCE [LARGE SCALE GENOMIC DNA]</scope>
    <source>
        <strain evidence="2">SpSt-508</strain>
    </source>
</reference>
<protein>
    <submittedName>
        <fullName evidence="2">M20/M25/M40 family metallo-hydrolase</fullName>
    </submittedName>
</protein>
<dbReference type="InterPro" id="IPR036034">
    <property type="entry name" value="PDZ_sf"/>
</dbReference>
<comment type="caution">
    <text evidence="2">The sequence shown here is derived from an EMBL/GenBank/DDBJ whole genome shotgun (WGS) entry which is preliminary data.</text>
</comment>
<proteinExistence type="predicted"/>
<dbReference type="InterPro" id="IPR001478">
    <property type="entry name" value="PDZ"/>
</dbReference>
<evidence type="ECO:0000259" key="1">
    <source>
        <dbReference type="SMART" id="SM00228"/>
    </source>
</evidence>
<dbReference type="Pfam" id="PF17820">
    <property type="entry name" value="PDZ_6"/>
    <property type="match status" value="2"/>
</dbReference>
<organism evidence="2">
    <name type="scientific">Schlesneria paludicola</name>
    <dbReference type="NCBI Taxonomy" id="360056"/>
    <lineage>
        <taxon>Bacteria</taxon>
        <taxon>Pseudomonadati</taxon>
        <taxon>Planctomycetota</taxon>
        <taxon>Planctomycetia</taxon>
        <taxon>Planctomycetales</taxon>
        <taxon>Planctomycetaceae</taxon>
        <taxon>Schlesneria</taxon>
    </lineage>
</organism>
<dbReference type="InterPro" id="IPR007484">
    <property type="entry name" value="Peptidase_M28"/>
</dbReference>
<dbReference type="SUPFAM" id="SSF50156">
    <property type="entry name" value="PDZ domain-like"/>
    <property type="match status" value="2"/>
</dbReference>
<dbReference type="SUPFAM" id="SSF53187">
    <property type="entry name" value="Zn-dependent exopeptidases"/>
    <property type="match status" value="1"/>
</dbReference>
<dbReference type="InterPro" id="IPR041489">
    <property type="entry name" value="PDZ_6"/>
</dbReference>
<dbReference type="InterPro" id="IPR045175">
    <property type="entry name" value="M28_fam"/>
</dbReference>
<gene>
    <name evidence="2" type="ORF">ENS64_07030</name>
</gene>
<accession>A0A7C4QNM9</accession>